<gene>
    <name evidence="2" type="ORF">A8990_11276</name>
</gene>
<comment type="caution">
    <text evidence="2">The sequence shown here is derived from an EMBL/GenBank/DDBJ whole genome shotgun (WGS) entry which is preliminary data.</text>
</comment>
<dbReference type="Pfam" id="PF13320">
    <property type="entry name" value="GH123_cat"/>
    <property type="match status" value="1"/>
</dbReference>
<dbReference type="OrthoDB" id="197680at2"/>
<organism evidence="2 3">
    <name type="scientific">Paenibacillus taihuensis</name>
    <dbReference type="NCBI Taxonomy" id="1156355"/>
    <lineage>
        <taxon>Bacteria</taxon>
        <taxon>Bacillati</taxon>
        <taxon>Bacillota</taxon>
        <taxon>Bacilli</taxon>
        <taxon>Bacillales</taxon>
        <taxon>Paenibacillaceae</taxon>
        <taxon>Paenibacillus</taxon>
    </lineage>
</organism>
<evidence type="ECO:0000313" key="2">
    <source>
        <dbReference type="EMBL" id="REE85347.1"/>
    </source>
</evidence>
<dbReference type="AlphaFoldDB" id="A0A3D9SA38"/>
<proteinExistence type="predicted"/>
<sequence>MIKYEIFSMNEWLYTDSVVSDGGAGTIKLNSARGSYAACQILLNDVALEAPIRCSFIHSTSTVFLGQPEFNQLIDIFVEKNTGPISFCVQDGESAEGYTTRQAPFRVYEAIQPLTEETVSRATTEALYVCWEIPADAAPGKFSGELSITIGEDNCLIPVEVDVFEAVVPAKETLAVTNWFSLPNMAKRYNVELWSEGHWAMIEKYGRIMRRARQTHFWVPMDAIQVSLVGEDQYTFNFERAERLIRLYLGLGFTGIEGGLVAGRKDFWGSEFHIFNTWNGGEALKAIAAEGYAYLSQFLPAWREFLEHNCWLDILVQHVADEPTENSVTEYRILSGIVRKFMPGVPLLEAVETVDLAGAVDILVPKNIFYQENQEQFEKLRSLGDKLWYYTCCIPGGKWLNRLWDMPLIRSRYLHWGNYKYDLEGFLHWGLNHCDDDKDPLNQTDLFFPPGDTHCTYPGANGPLSSMRLEAMRAGCEDYELLKQLAAKNKALADELTASCLTSFNEANEDTVHFAEVHRKLLAALSEEA</sequence>
<dbReference type="InterPro" id="IPR025150">
    <property type="entry name" value="GH123_cat"/>
</dbReference>
<dbReference type="Proteomes" id="UP000256304">
    <property type="component" value="Unassembled WGS sequence"/>
</dbReference>
<protein>
    <submittedName>
        <fullName evidence="2">Uncharacterized protein DUF4091</fullName>
    </submittedName>
</protein>
<evidence type="ECO:0000259" key="1">
    <source>
        <dbReference type="Pfam" id="PF13320"/>
    </source>
</evidence>
<name>A0A3D9SA38_9BACL</name>
<dbReference type="RefSeq" id="WP_116189332.1">
    <property type="nucleotide sequence ID" value="NZ_QTTN01000012.1"/>
</dbReference>
<reference evidence="2 3" key="1">
    <citation type="submission" date="2018-08" db="EMBL/GenBank/DDBJ databases">
        <title>Genomic Encyclopedia of Type Strains, Phase III (KMG-III): the genomes of soil and plant-associated and newly described type strains.</title>
        <authorList>
            <person name="Whitman W."/>
        </authorList>
    </citation>
    <scope>NUCLEOTIDE SEQUENCE [LARGE SCALE GENOMIC DNA]</scope>
    <source>
        <strain evidence="2 3">CGMCC 1.10966</strain>
    </source>
</reference>
<keyword evidence="3" id="KW-1185">Reference proteome</keyword>
<evidence type="ECO:0000313" key="3">
    <source>
        <dbReference type="Proteomes" id="UP000256304"/>
    </source>
</evidence>
<dbReference type="EMBL" id="QTTN01000012">
    <property type="protein sequence ID" value="REE85347.1"/>
    <property type="molecule type" value="Genomic_DNA"/>
</dbReference>
<accession>A0A3D9SA38</accession>
<feature type="domain" description="Glycoside hydrolase 123 catalytic" evidence="1">
    <location>
        <begin position="179"/>
        <end position="483"/>
    </location>
</feature>